<organism evidence="1 2">
    <name type="scientific">Lysinibacter cavernae</name>
    <dbReference type="NCBI Taxonomy" id="1640652"/>
    <lineage>
        <taxon>Bacteria</taxon>
        <taxon>Bacillati</taxon>
        <taxon>Actinomycetota</taxon>
        <taxon>Actinomycetes</taxon>
        <taxon>Micrococcales</taxon>
        <taxon>Microbacteriaceae</taxon>
        <taxon>Lysinibacter</taxon>
    </lineage>
</organism>
<comment type="caution">
    <text evidence="1">The sequence shown here is derived from an EMBL/GenBank/DDBJ whole genome shotgun (WGS) entry which is preliminary data.</text>
</comment>
<keyword evidence="2" id="KW-1185">Reference proteome</keyword>
<gene>
    <name evidence="1" type="ORF">FHX76_000550</name>
</gene>
<dbReference type="Proteomes" id="UP000541033">
    <property type="component" value="Unassembled WGS sequence"/>
</dbReference>
<protein>
    <submittedName>
        <fullName evidence="1">Uncharacterized protein</fullName>
    </submittedName>
</protein>
<dbReference type="EMBL" id="JAAMOX010000001">
    <property type="protein sequence ID" value="NIH52682.1"/>
    <property type="molecule type" value="Genomic_DNA"/>
</dbReference>
<dbReference type="AlphaFoldDB" id="A0A7X5QZK3"/>
<dbReference type="RefSeq" id="WP_167147587.1">
    <property type="nucleotide sequence ID" value="NZ_JAAMOX010000001.1"/>
</dbReference>
<sequence>MHKRLLVTAQIPTASHLMSGRKDRAICYFVRIRHVRGHPHSDLRVPQRGGVHELRRMLSGMGMTAESFARSGMIAVSVDDKSKLESVRALIG</sequence>
<evidence type="ECO:0000313" key="2">
    <source>
        <dbReference type="Proteomes" id="UP000541033"/>
    </source>
</evidence>
<evidence type="ECO:0000313" key="1">
    <source>
        <dbReference type="EMBL" id="NIH52682.1"/>
    </source>
</evidence>
<accession>A0A7X5QZK3</accession>
<proteinExistence type="predicted"/>
<name>A0A7X5QZK3_9MICO</name>
<reference evidence="1 2" key="1">
    <citation type="submission" date="2020-02" db="EMBL/GenBank/DDBJ databases">
        <title>Sequencing the genomes of 1000 actinobacteria strains.</title>
        <authorList>
            <person name="Klenk H.-P."/>
        </authorList>
    </citation>
    <scope>NUCLEOTIDE SEQUENCE [LARGE SCALE GENOMIC DNA]</scope>
    <source>
        <strain evidence="1 2">DSM 27960</strain>
    </source>
</reference>